<dbReference type="Gene3D" id="1.20.1250.20">
    <property type="entry name" value="MFS general substrate transporter like domains"/>
    <property type="match status" value="1"/>
</dbReference>
<dbReference type="Pfam" id="PF00854">
    <property type="entry name" value="PTR2"/>
    <property type="match status" value="1"/>
</dbReference>
<keyword evidence="4" id="KW-0653">Protein transport</keyword>
<dbReference type="GO" id="GO:0022857">
    <property type="term" value="F:transmembrane transporter activity"/>
    <property type="evidence" value="ECO:0007669"/>
    <property type="project" value="InterPro"/>
</dbReference>
<accession>A0A915I8V8</accession>
<evidence type="ECO:0000256" key="5">
    <source>
        <dbReference type="ARBA" id="ARBA00022989"/>
    </source>
</evidence>
<keyword evidence="5 7" id="KW-1133">Transmembrane helix</keyword>
<comment type="subcellular location">
    <subcellularLocation>
        <location evidence="1">Membrane</location>
        <topology evidence="1">Multi-pass membrane protein</topology>
    </subcellularLocation>
</comment>
<proteinExistence type="inferred from homology"/>
<feature type="transmembrane region" description="Helical" evidence="7">
    <location>
        <begin position="100"/>
        <end position="120"/>
    </location>
</feature>
<sequence length="293" mass="32806">MTIPQENGIMAKKVDNTRRKGPMIFRYPKGVYFCLLNEFSERFSFYGFCTILMLYLKSRFDMSKSTATLAFHAFICLSYFSSIFGSIWADGFVGPYKVVVFTSVIYLLGPSLVTLSAMPIDGVDDYTMKIVGVVGLLITAWCSGARKPCATAFPANQFPNHMVEERNQMFAMFYLLTYTSALLSQLVTSHLRSGMQCMGQKTCYPMAWGSTALFTVVALIVLACGHRFFQKSPPATENVIWKAIKCMQEALAEKMRGGGVAKNDPNAHWLDLAYPAYDKKFINDVKSALKVNK</sequence>
<dbReference type="GO" id="GO:0016020">
    <property type="term" value="C:membrane"/>
    <property type="evidence" value="ECO:0007669"/>
    <property type="project" value="UniProtKB-SubCell"/>
</dbReference>
<dbReference type="OMA" id="AFHAFIC"/>
<dbReference type="SUPFAM" id="SSF103473">
    <property type="entry name" value="MFS general substrate transporter"/>
    <property type="match status" value="1"/>
</dbReference>
<evidence type="ECO:0000256" key="3">
    <source>
        <dbReference type="ARBA" id="ARBA00022692"/>
    </source>
</evidence>
<evidence type="ECO:0000256" key="7">
    <source>
        <dbReference type="SAM" id="Phobius"/>
    </source>
</evidence>
<dbReference type="AlphaFoldDB" id="A0A915I8V8"/>
<dbReference type="Proteomes" id="UP000887565">
    <property type="component" value="Unplaced"/>
</dbReference>
<comment type="similarity">
    <text evidence="2">Belongs to the major facilitator superfamily. Proton-dependent oligopeptide transporter (POT/PTR) (TC 2.A.17) family.</text>
</comment>
<protein>
    <submittedName>
        <fullName evidence="9">Uncharacterized protein</fullName>
    </submittedName>
</protein>
<organism evidence="8 9">
    <name type="scientific">Romanomermis culicivorax</name>
    <name type="common">Nematode worm</name>
    <dbReference type="NCBI Taxonomy" id="13658"/>
    <lineage>
        <taxon>Eukaryota</taxon>
        <taxon>Metazoa</taxon>
        <taxon>Ecdysozoa</taxon>
        <taxon>Nematoda</taxon>
        <taxon>Enoplea</taxon>
        <taxon>Dorylaimia</taxon>
        <taxon>Mermithida</taxon>
        <taxon>Mermithoidea</taxon>
        <taxon>Mermithidae</taxon>
        <taxon>Romanomermis</taxon>
    </lineage>
</organism>
<feature type="transmembrane region" description="Helical" evidence="7">
    <location>
        <begin position="207"/>
        <end position="225"/>
    </location>
</feature>
<name>A0A915I8V8_ROMCU</name>
<evidence type="ECO:0000313" key="8">
    <source>
        <dbReference type="Proteomes" id="UP000887565"/>
    </source>
</evidence>
<dbReference type="WBParaSite" id="nRc.2.0.1.t10604-RA">
    <property type="protein sequence ID" value="nRc.2.0.1.t10604-RA"/>
    <property type="gene ID" value="nRc.2.0.1.g10604"/>
</dbReference>
<keyword evidence="4" id="KW-0813">Transport</keyword>
<evidence type="ECO:0000256" key="1">
    <source>
        <dbReference type="ARBA" id="ARBA00004141"/>
    </source>
</evidence>
<dbReference type="PANTHER" id="PTHR11654">
    <property type="entry name" value="OLIGOPEPTIDE TRANSPORTER-RELATED"/>
    <property type="match status" value="1"/>
</dbReference>
<dbReference type="GO" id="GO:0015833">
    <property type="term" value="P:peptide transport"/>
    <property type="evidence" value="ECO:0007669"/>
    <property type="project" value="UniProtKB-KW"/>
</dbReference>
<keyword evidence="8" id="KW-1185">Reference proteome</keyword>
<feature type="transmembrane region" description="Helical" evidence="7">
    <location>
        <begin position="68"/>
        <end position="88"/>
    </location>
</feature>
<dbReference type="InterPro" id="IPR036259">
    <property type="entry name" value="MFS_trans_sf"/>
</dbReference>
<feature type="transmembrane region" description="Helical" evidence="7">
    <location>
        <begin position="169"/>
        <end position="187"/>
    </location>
</feature>
<evidence type="ECO:0000256" key="2">
    <source>
        <dbReference type="ARBA" id="ARBA00005982"/>
    </source>
</evidence>
<keyword evidence="6 7" id="KW-0472">Membrane</keyword>
<evidence type="ECO:0000313" key="9">
    <source>
        <dbReference type="WBParaSite" id="nRc.2.0.1.t10604-RA"/>
    </source>
</evidence>
<reference evidence="9" key="1">
    <citation type="submission" date="2022-11" db="UniProtKB">
        <authorList>
            <consortium name="WormBaseParasite"/>
        </authorList>
    </citation>
    <scope>IDENTIFICATION</scope>
</reference>
<evidence type="ECO:0000256" key="4">
    <source>
        <dbReference type="ARBA" id="ARBA00022856"/>
    </source>
</evidence>
<evidence type="ECO:0000256" key="6">
    <source>
        <dbReference type="ARBA" id="ARBA00023136"/>
    </source>
</evidence>
<keyword evidence="4" id="KW-0571">Peptide transport</keyword>
<dbReference type="InterPro" id="IPR000109">
    <property type="entry name" value="POT_fam"/>
</dbReference>
<keyword evidence="3 7" id="KW-0812">Transmembrane</keyword>